<accession>A0AAU8CKC0</accession>
<dbReference type="InterPro" id="IPR006311">
    <property type="entry name" value="TAT_signal"/>
</dbReference>
<organism evidence="1">
    <name type="scientific">Mesorhizobium sp. WSM2240</name>
    <dbReference type="NCBI Taxonomy" id="3228851"/>
    <lineage>
        <taxon>Bacteria</taxon>
        <taxon>Pseudomonadati</taxon>
        <taxon>Pseudomonadota</taxon>
        <taxon>Alphaproteobacteria</taxon>
        <taxon>Hyphomicrobiales</taxon>
        <taxon>Phyllobacteriaceae</taxon>
        <taxon>Mesorhizobium</taxon>
    </lineage>
</organism>
<dbReference type="EMBL" id="CP159253">
    <property type="protein sequence ID" value="XCG46491.1"/>
    <property type="molecule type" value="Genomic_DNA"/>
</dbReference>
<evidence type="ECO:0000313" key="1">
    <source>
        <dbReference type="EMBL" id="XCG46491.1"/>
    </source>
</evidence>
<proteinExistence type="predicted"/>
<reference evidence="1" key="1">
    <citation type="submission" date="2024-06" db="EMBL/GenBank/DDBJ databases">
        <title>Mesorhizobium karijinii sp. nov., a symbiont of the iconic Swainsona formosa from arid Australia.</title>
        <authorList>
            <person name="Hill Y.J."/>
            <person name="Watkin E.L.J."/>
            <person name="O'Hara G.W."/>
            <person name="Terpolilli J."/>
            <person name="Tye M.L."/>
            <person name="Kohlmeier M.G."/>
        </authorList>
    </citation>
    <scope>NUCLEOTIDE SEQUENCE</scope>
    <source>
        <strain evidence="1">WSM2240</strain>
    </source>
</reference>
<gene>
    <name evidence="1" type="ORF">ABVK50_14265</name>
</gene>
<sequence>MPAITRRSVLGAIAAISTTAAGTGSASAHVPVGNMNADAELLALEAEVYRICDLFDAASDKREELYQQVESKSGPKPEGAPFPPDVKADFLDFLDQAGKAKSREELDHLLANPLHLRMREHEAQNARIAADWEARRDEIRRQCGWPHVEAEAERLMNATGDIAESMLDIRALTPAGMMAKLRVHERWDFNQWEILNSITADIEQMAAAEPQGACFSGSHV</sequence>
<protein>
    <submittedName>
        <fullName evidence="1">Uncharacterized protein</fullName>
    </submittedName>
</protein>
<dbReference type="PROSITE" id="PS51318">
    <property type="entry name" value="TAT"/>
    <property type="match status" value="1"/>
</dbReference>
<name>A0AAU8CKC0_9HYPH</name>
<dbReference type="RefSeq" id="WP_353640938.1">
    <property type="nucleotide sequence ID" value="NZ_CP159253.1"/>
</dbReference>
<dbReference type="AlphaFoldDB" id="A0AAU8CKC0"/>